<proteinExistence type="predicted"/>
<evidence type="ECO:0000313" key="3">
    <source>
        <dbReference type="Proteomes" id="UP000314294"/>
    </source>
</evidence>
<reference evidence="2 3" key="1">
    <citation type="submission" date="2019-03" db="EMBL/GenBank/DDBJ databases">
        <title>First draft genome of Liparis tanakae, snailfish: a comprehensive survey of snailfish specific genes.</title>
        <authorList>
            <person name="Kim W."/>
            <person name="Song I."/>
            <person name="Jeong J.-H."/>
            <person name="Kim D."/>
            <person name="Kim S."/>
            <person name="Ryu S."/>
            <person name="Song J.Y."/>
            <person name="Lee S.K."/>
        </authorList>
    </citation>
    <scope>NUCLEOTIDE SEQUENCE [LARGE SCALE GENOMIC DNA]</scope>
    <source>
        <tissue evidence="2">Muscle</tissue>
    </source>
</reference>
<dbReference type="Proteomes" id="UP000314294">
    <property type="component" value="Unassembled WGS sequence"/>
</dbReference>
<evidence type="ECO:0000256" key="1">
    <source>
        <dbReference type="SAM" id="MobiDB-lite"/>
    </source>
</evidence>
<keyword evidence="3" id="KW-1185">Reference proteome</keyword>
<sequence>MVISDLDDGDQKTLPPPLPRVTFLWLLSTDGVTKAFSHRSHLYFLWPSCTTWMCTLSVSFLLKVASHWSHLKGGGRGVLLPANNNSNNNITHSERLTQLQRRRRSSTKEPTTGLVLVLVQQNRQTESLSVELLFVTAENTVSCSLWRCRENGVRNNALHSSHWKGRSSERLKERLQISQVYGRFSGGAHREGGEPGRGRGHGEEGAGPAHLSV</sequence>
<comment type="caution">
    <text evidence="2">The sequence shown here is derived from an EMBL/GenBank/DDBJ whole genome shotgun (WGS) entry which is preliminary data.</text>
</comment>
<name>A0A4Z2EWM2_9TELE</name>
<feature type="region of interest" description="Disordered" evidence="1">
    <location>
        <begin position="82"/>
        <end position="108"/>
    </location>
</feature>
<feature type="compositionally biased region" description="Basic and acidic residues" evidence="1">
    <location>
        <begin position="188"/>
        <end position="204"/>
    </location>
</feature>
<evidence type="ECO:0000313" key="2">
    <source>
        <dbReference type="EMBL" id="TNN32971.1"/>
    </source>
</evidence>
<protein>
    <submittedName>
        <fullName evidence="2">Uncharacterized protein</fullName>
    </submittedName>
</protein>
<dbReference type="AlphaFoldDB" id="A0A4Z2EWM2"/>
<accession>A0A4Z2EWM2</accession>
<gene>
    <name evidence="2" type="ORF">EYF80_056863</name>
</gene>
<feature type="region of interest" description="Disordered" evidence="1">
    <location>
        <begin position="184"/>
        <end position="213"/>
    </location>
</feature>
<dbReference type="EMBL" id="SRLO01002407">
    <property type="protein sequence ID" value="TNN32971.1"/>
    <property type="molecule type" value="Genomic_DNA"/>
</dbReference>
<organism evidence="2 3">
    <name type="scientific">Liparis tanakae</name>
    <name type="common">Tanaka's snailfish</name>
    <dbReference type="NCBI Taxonomy" id="230148"/>
    <lineage>
        <taxon>Eukaryota</taxon>
        <taxon>Metazoa</taxon>
        <taxon>Chordata</taxon>
        <taxon>Craniata</taxon>
        <taxon>Vertebrata</taxon>
        <taxon>Euteleostomi</taxon>
        <taxon>Actinopterygii</taxon>
        <taxon>Neopterygii</taxon>
        <taxon>Teleostei</taxon>
        <taxon>Neoteleostei</taxon>
        <taxon>Acanthomorphata</taxon>
        <taxon>Eupercaria</taxon>
        <taxon>Perciformes</taxon>
        <taxon>Cottioidei</taxon>
        <taxon>Cottales</taxon>
        <taxon>Liparidae</taxon>
        <taxon>Liparis</taxon>
    </lineage>
</organism>